<gene>
    <name evidence="4" type="ordered locus">DvMF_1627</name>
</gene>
<dbReference type="Gene3D" id="1.20.1600.10">
    <property type="entry name" value="Outer membrane efflux proteins (OEP)"/>
    <property type="match status" value="1"/>
</dbReference>
<proteinExistence type="inferred from homology"/>
<evidence type="ECO:0000256" key="3">
    <source>
        <dbReference type="SAM" id="MobiDB-lite"/>
    </source>
</evidence>
<dbReference type="Gene3D" id="2.20.200.10">
    <property type="entry name" value="Outer membrane efflux proteins (OEP)"/>
    <property type="match status" value="1"/>
</dbReference>
<organism evidence="4">
    <name type="scientific">Nitratidesulfovibrio vulgaris (strain DSM 19637 / Miyazaki F)</name>
    <name type="common">Desulfovibrio vulgaris</name>
    <dbReference type="NCBI Taxonomy" id="883"/>
    <lineage>
        <taxon>Bacteria</taxon>
        <taxon>Pseudomonadati</taxon>
        <taxon>Thermodesulfobacteriota</taxon>
        <taxon>Desulfovibrionia</taxon>
        <taxon>Desulfovibrionales</taxon>
        <taxon>Desulfovibrionaceae</taxon>
        <taxon>Nitratidesulfovibrio</taxon>
    </lineage>
</organism>
<dbReference type="GO" id="GO:0015562">
    <property type="term" value="F:efflux transmembrane transporter activity"/>
    <property type="evidence" value="ECO:0007669"/>
    <property type="project" value="InterPro"/>
</dbReference>
<comment type="similarity">
    <text evidence="1 2">Belongs to the outer membrane factor (OMF) (TC 1.B.17) family.</text>
</comment>
<dbReference type="GO" id="GO:0005886">
    <property type="term" value="C:plasma membrane"/>
    <property type="evidence" value="ECO:0007669"/>
    <property type="project" value="UniProtKB-SubCell"/>
</dbReference>
<feature type="compositionally biased region" description="Low complexity" evidence="3">
    <location>
        <begin position="520"/>
        <end position="538"/>
    </location>
</feature>
<evidence type="ECO:0000313" key="4">
    <source>
        <dbReference type="EMBL" id="ACL08575.1"/>
    </source>
</evidence>
<comment type="subcellular location">
    <subcellularLocation>
        <location evidence="2">Cell membrane</location>
        <topology evidence="2">Lipid-anchor</topology>
    </subcellularLocation>
</comment>
<feature type="region of interest" description="Disordered" evidence="3">
    <location>
        <begin position="518"/>
        <end position="538"/>
    </location>
</feature>
<evidence type="ECO:0000256" key="2">
    <source>
        <dbReference type="RuleBase" id="RU362097"/>
    </source>
</evidence>
<dbReference type="SUPFAM" id="SSF56954">
    <property type="entry name" value="Outer membrane efflux proteins (OEP)"/>
    <property type="match status" value="1"/>
</dbReference>
<dbReference type="STRING" id="883.DvMF_1627"/>
<dbReference type="InterPro" id="IPR003423">
    <property type="entry name" value="OMP_efflux"/>
</dbReference>
<accession>B8DS36</accession>
<dbReference type="InterPro" id="IPR010131">
    <property type="entry name" value="MdtP/NodT-like"/>
</dbReference>
<dbReference type="Pfam" id="PF02321">
    <property type="entry name" value="OEP"/>
    <property type="match status" value="2"/>
</dbReference>
<keyword evidence="2" id="KW-1134">Transmembrane beta strand</keyword>
<sequence length="538" mass="55597">MTAPLRPRCRGAGGTSPRPVSNRLSWLRGVPGRPCVLPGVLPGILLCAVLAAGCAAAPVAPRPDMPAAWSAGASGLPSATGAGAQAAHSGATLARWWGTFGDPALDRLLARAATANFDVRIAAEKVREARAAAREAGASLGPTVTGSASGTRIRSGTGEAQSSGSRDGNVYATGLDMAWEIDLFGRLRATREARVADAQAAEEDRRDTLVTLLAEVATQYVTLRQAQNELALTRDIAASRAETLALVTDRRDAGLAGDIDVAQAAALWHAAQADAAEYENNAWAALARLERLTGAAPGELRPVLEPAAPIPVPAREVPVGLPADLLLRRPDIRAAERTLASAASDLAATTAERWPTLSLSATLGSQASTVNRLLSSGSGVWSVAPALGLTLFDSGATTARIEQADARREQTALAYLSTARTAVEEAETALYAVDRQQRRLPDLAAVLEADRTALVLAQDRYRAGLTDFLAVADAERELSTAALTHVRARAALATRAITLYRALGGGWAATQGEERAGVSATGLAPAPTPPAAGVDAAS</sequence>
<feature type="region of interest" description="Disordered" evidence="3">
    <location>
        <begin position="134"/>
        <end position="167"/>
    </location>
</feature>
<dbReference type="EMBL" id="CP001197">
    <property type="protein sequence ID" value="ACL08575.1"/>
    <property type="molecule type" value="Genomic_DNA"/>
</dbReference>
<dbReference type="PANTHER" id="PTHR30203">
    <property type="entry name" value="OUTER MEMBRANE CATION EFFLUX PROTEIN"/>
    <property type="match status" value="1"/>
</dbReference>
<evidence type="ECO:0000256" key="1">
    <source>
        <dbReference type="ARBA" id="ARBA00007613"/>
    </source>
</evidence>
<keyword evidence="2" id="KW-0564">Palmitate</keyword>
<protein>
    <submittedName>
        <fullName evidence="4">RND efflux system, outer membrane lipoprotein, NodT family</fullName>
    </submittedName>
</protein>
<feature type="region of interest" description="Disordered" evidence="3">
    <location>
        <begin position="1"/>
        <end position="20"/>
    </location>
</feature>
<name>B8DS36_NITV9</name>
<keyword evidence="2" id="KW-0812">Transmembrane</keyword>
<dbReference type="PANTHER" id="PTHR30203:SF32">
    <property type="entry name" value="CATION EFFLUX SYSTEM PROTEIN CUSC"/>
    <property type="match status" value="1"/>
</dbReference>
<reference evidence="4" key="1">
    <citation type="submission" date="2008-10" db="EMBL/GenBank/DDBJ databases">
        <title>Complete sequence of Desulfovibrio vulgaris str. 'Miyazaki F'.</title>
        <authorList>
            <person name="Lucas S."/>
            <person name="Copeland A."/>
            <person name="Lapidus A."/>
            <person name="Glavina del Rio T."/>
            <person name="Dalin E."/>
            <person name="Tice H."/>
            <person name="Bruce D."/>
            <person name="Goodwin L."/>
            <person name="Pitluck S."/>
            <person name="Sims D."/>
            <person name="Brettin T."/>
            <person name="Detter J.C."/>
            <person name="Han C."/>
            <person name="Larimer F."/>
            <person name="Land M."/>
            <person name="Hauser L."/>
            <person name="Kyrpides N."/>
            <person name="Mikhailova N."/>
            <person name="Hazen T.C."/>
            <person name="Richardson P."/>
        </authorList>
    </citation>
    <scope>NUCLEOTIDE SEQUENCE</scope>
    <source>
        <strain evidence="4">Miyazaki F</strain>
    </source>
</reference>
<dbReference type="HOGENOM" id="CLU_012817_13_0_7"/>
<dbReference type="NCBIfam" id="TIGR01845">
    <property type="entry name" value="outer_NodT"/>
    <property type="match status" value="1"/>
</dbReference>
<dbReference type="AlphaFoldDB" id="B8DS36"/>
<feature type="compositionally biased region" description="Polar residues" evidence="3">
    <location>
        <begin position="142"/>
        <end position="166"/>
    </location>
</feature>
<dbReference type="eggNOG" id="COG1538">
    <property type="taxonomic scope" value="Bacteria"/>
</dbReference>
<keyword evidence="2" id="KW-0472">Membrane</keyword>
<keyword evidence="2 4" id="KW-0449">Lipoprotein</keyword>
<dbReference type="OrthoDB" id="9783163at2"/>
<dbReference type="KEGG" id="dvm:DvMF_1627"/>